<sequence length="245" mass="26522">MPFVTSCLAQTATFPQNIELDLIFPRNNTVYAPTPHFPVVFAIQNAAIGWPYGLAIDWDITSDLPVGDKYTWTEGIFNSSIEALPSSGPFVLIGSTNKTNTIDEFVLEWSISINNTSTDPRNLAPWSYPVGNHSITIIPNNVYFSIVEDGIIPDIVVEGQCPQGVGMFVVESISTTHSGTYPVVNPTFFGASAQTDIENGIYPSMELLYTPPEYNPCAVKVDKALASSVSAVLASQTTFPSSTKS</sequence>
<feature type="domain" description="DUF7136" evidence="1">
    <location>
        <begin position="13"/>
        <end position="239"/>
    </location>
</feature>
<evidence type="ECO:0000313" key="3">
    <source>
        <dbReference type="Proteomes" id="UP000235786"/>
    </source>
</evidence>
<dbReference type="Pfam" id="PF23584">
    <property type="entry name" value="DUF7136"/>
    <property type="match status" value="1"/>
</dbReference>
<organism evidence="2 3">
    <name type="scientific">Hyaloscypha variabilis (strain UAMH 11265 / GT02V1 / F)</name>
    <name type="common">Meliniomyces variabilis</name>
    <dbReference type="NCBI Taxonomy" id="1149755"/>
    <lineage>
        <taxon>Eukaryota</taxon>
        <taxon>Fungi</taxon>
        <taxon>Dikarya</taxon>
        <taxon>Ascomycota</taxon>
        <taxon>Pezizomycotina</taxon>
        <taxon>Leotiomycetes</taxon>
        <taxon>Helotiales</taxon>
        <taxon>Hyaloscyphaceae</taxon>
        <taxon>Hyaloscypha</taxon>
        <taxon>Hyaloscypha variabilis</taxon>
    </lineage>
</organism>
<evidence type="ECO:0000259" key="1">
    <source>
        <dbReference type="Pfam" id="PF23584"/>
    </source>
</evidence>
<dbReference type="Proteomes" id="UP000235786">
    <property type="component" value="Unassembled WGS sequence"/>
</dbReference>
<evidence type="ECO:0000313" key="2">
    <source>
        <dbReference type="EMBL" id="PMD47691.1"/>
    </source>
</evidence>
<dbReference type="OrthoDB" id="3432883at2759"/>
<protein>
    <recommendedName>
        <fullName evidence="1">DUF7136 domain-containing protein</fullName>
    </recommendedName>
</protein>
<accession>A0A2J6SA96</accession>
<dbReference type="InterPro" id="IPR055560">
    <property type="entry name" value="DUF7136"/>
</dbReference>
<gene>
    <name evidence="2" type="ORF">L207DRAFT_576455</name>
</gene>
<proteinExistence type="predicted"/>
<keyword evidence="3" id="KW-1185">Reference proteome</keyword>
<dbReference type="EMBL" id="KZ613938">
    <property type="protein sequence ID" value="PMD47691.1"/>
    <property type="molecule type" value="Genomic_DNA"/>
</dbReference>
<name>A0A2J6SA96_HYAVF</name>
<dbReference type="AlphaFoldDB" id="A0A2J6SA96"/>
<reference evidence="2 3" key="1">
    <citation type="submission" date="2016-04" db="EMBL/GenBank/DDBJ databases">
        <title>A degradative enzymes factory behind the ericoid mycorrhizal symbiosis.</title>
        <authorList>
            <consortium name="DOE Joint Genome Institute"/>
            <person name="Martino E."/>
            <person name="Morin E."/>
            <person name="Grelet G."/>
            <person name="Kuo A."/>
            <person name="Kohler A."/>
            <person name="Daghino S."/>
            <person name="Barry K."/>
            <person name="Choi C."/>
            <person name="Cichocki N."/>
            <person name="Clum A."/>
            <person name="Copeland A."/>
            <person name="Hainaut M."/>
            <person name="Haridas S."/>
            <person name="Labutti K."/>
            <person name="Lindquist E."/>
            <person name="Lipzen A."/>
            <person name="Khouja H.-R."/>
            <person name="Murat C."/>
            <person name="Ohm R."/>
            <person name="Olson A."/>
            <person name="Spatafora J."/>
            <person name="Veneault-Fourrey C."/>
            <person name="Henrissat B."/>
            <person name="Grigoriev I."/>
            <person name="Martin F."/>
            <person name="Perotto S."/>
        </authorList>
    </citation>
    <scope>NUCLEOTIDE SEQUENCE [LARGE SCALE GENOMIC DNA]</scope>
    <source>
        <strain evidence="2 3">F</strain>
    </source>
</reference>